<name>A0A562J2B9_9FIRM</name>
<evidence type="ECO:0000256" key="1">
    <source>
        <dbReference type="ARBA" id="ARBA00022741"/>
    </source>
</evidence>
<dbReference type="SUPFAM" id="SSF52540">
    <property type="entry name" value="P-loop containing nucleoside triphosphate hydrolases"/>
    <property type="match status" value="1"/>
</dbReference>
<evidence type="ECO:0000256" key="3">
    <source>
        <dbReference type="ARBA" id="ARBA00022840"/>
    </source>
</evidence>
<dbReference type="Gene3D" id="3.40.50.300">
    <property type="entry name" value="P-loop containing nucleotide triphosphate hydrolases"/>
    <property type="match status" value="1"/>
</dbReference>
<comment type="caution">
    <text evidence="4">The sequence shown here is derived from an EMBL/GenBank/DDBJ whole genome shotgun (WGS) entry which is preliminary data.</text>
</comment>
<dbReference type="PANTHER" id="PTHR43146:SF1">
    <property type="entry name" value="CANCER-RELATED NUCLEOSIDE-TRIPHOSPHATASE"/>
    <property type="match status" value="1"/>
</dbReference>
<organism evidence="4 5">
    <name type="scientific">Sedimentibacter saalensis</name>
    <dbReference type="NCBI Taxonomy" id="130788"/>
    <lineage>
        <taxon>Bacteria</taxon>
        <taxon>Bacillati</taxon>
        <taxon>Bacillota</taxon>
        <taxon>Tissierellia</taxon>
        <taxon>Sedimentibacter</taxon>
    </lineage>
</organism>
<evidence type="ECO:0000313" key="5">
    <source>
        <dbReference type="Proteomes" id="UP000315343"/>
    </source>
</evidence>
<protein>
    <submittedName>
        <fullName evidence="4">Nucleoside-triphosphatase</fullName>
    </submittedName>
</protein>
<dbReference type="OrthoDB" id="47144at2"/>
<dbReference type="EMBL" id="VLKH01000014">
    <property type="protein sequence ID" value="TWH77004.1"/>
    <property type="molecule type" value="Genomic_DNA"/>
</dbReference>
<keyword evidence="5" id="KW-1185">Reference proteome</keyword>
<dbReference type="RefSeq" id="WP_145086657.1">
    <property type="nucleotide sequence ID" value="NZ_VLKH01000014.1"/>
</dbReference>
<dbReference type="Proteomes" id="UP000315343">
    <property type="component" value="Unassembled WGS sequence"/>
</dbReference>
<sequence length="176" mass="20184">MKHLFLSGSINVGKSTIIQNIVNNMEIDKEEIGGFYTKAYIRNGKVAGFYMEPINYKLKTPDIYERLIGYTPDGKMWLGMDSTFESFGTSILDCCLINDYKLIIMDELGFFENNAICFQEKVHEVLSSNNRIIGCIKTLSTPFMDSIRKRKDVEEIAVTRKNRDSIAHELSEKFVL</sequence>
<dbReference type="Pfam" id="PF03266">
    <property type="entry name" value="NTPase_1"/>
    <property type="match status" value="1"/>
</dbReference>
<dbReference type="GO" id="GO:0017111">
    <property type="term" value="F:ribonucleoside triphosphate phosphatase activity"/>
    <property type="evidence" value="ECO:0007669"/>
    <property type="project" value="InterPro"/>
</dbReference>
<evidence type="ECO:0000256" key="2">
    <source>
        <dbReference type="ARBA" id="ARBA00022801"/>
    </source>
</evidence>
<dbReference type="InterPro" id="IPR004948">
    <property type="entry name" value="Nuc-triphosphatase_THEP1"/>
</dbReference>
<dbReference type="PANTHER" id="PTHR43146">
    <property type="entry name" value="CANCER-RELATED NUCLEOSIDE-TRIPHOSPHATASE"/>
    <property type="match status" value="1"/>
</dbReference>
<dbReference type="InterPro" id="IPR027417">
    <property type="entry name" value="P-loop_NTPase"/>
</dbReference>
<evidence type="ECO:0000313" key="4">
    <source>
        <dbReference type="EMBL" id="TWH77004.1"/>
    </source>
</evidence>
<keyword evidence="1" id="KW-0547">Nucleotide-binding</keyword>
<keyword evidence="2" id="KW-0378">Hydrolase</keyword>
<gene>
    <name evidence="4" type="ORF">LY60_03480</name>
</gene>
<proteinExistence type="predicted"/>
<accession>A0A562J2B9</accession>
<dbReference type="GO" id="GO:0005524">
    <property type="term" value="F:ATP binding"/>
    <property type="evidence" value="ECO:0007669"/>
    <property type="project" value="UniProtKB-KW"/>
</dbReference>
<reference evidence="4 5" key="1">
    <citation type="submission" date="2019-07" db="EMBL/GenBank/DDBJ databases">
        <title>Genomic Encyclopedia of Type Strains, Phase I: the one thousand microbial genomes (KMG-I) project.</title>
        <authorList>
            <person name="Kyrpides N."/>
        </authorList>
    </citation>
    <scope>NUCLEOTIDE SEQUENCE [LARGE SCALE GENOMIC DNA]</scope>
    <source>
        <strain evidence="4 5">DSM 13558</strain>
    </source>
</reference>
<keyword evidence="3" id="KW-0067">ATP-binding</keyword>
<dbReference type="AlphaFoldDB" id="A0A562J2B9"/>